<reference evidence="2 3" key="2">
    <citation type="journal article" date="2011" name="J. Bacteriol.">
        <title>Complete genome sequence of the anaerobic, halophilic alkalithermophile Natranaerobius thermophilus JW/NM-WN-LF.</title>
        <authorList>
            <person name="Zhao B."/>
            <person name="Mesbah N.M."/>
            <person name="Dalin E."/>
            <person name="Goodwin L."/>
            <person name="Nolan M."/>
            <person name="Pitluck S."/>
            <person name="Chertkov O."/>
            <person name="Brettin T.S."/>
            <person name="Han J."/>
            <person name="Larimer F.W."/>
            <person name="Land M.L."/>
            <person name="Hauser L."/>
            <person name="Kyrpides N."/>
            <person name="Wiegel J."/>
        </authorList>
    </citation>
    <scope>NUCLEOTIDE SEQUENCE [LARGE SCALE GENOMIC DNA]</scope>
    <source>
        <strain evidence="3">ATCC BAA-1301 / DSM 18059 / JW/NM-WN-LF</strain>
    </source>
</reference>
<evidence type="ECO:0000259" key="1">
    <source>
        <dbReference type="Pfam" id="PF14451"/>
    </source>
</evidence>
<protein>
    <submittedName>
        <fullName evidence="2">ThiamineS protein</fullName>
    </submittedName>
</protein>
<dbReference type="Pfam" id="PF14451">
    <property type="entry name" value="Ub-Mut7C"/>
    <property type="match status" value="1"/>
</dbReference>
<dbReference type="InterPro" id="IPR012675">
    <property type="entry name" value="Beta-grasp_dom_sf"/>
</dbReference>
<dbReference type="AlphaFoldDB" id="B2A7W3"/>
<proteinExistence type="predicted"/>
<dbReference type="Proteomes" id="UP000001683">
    <property type="component" value="Chromosome"/>
</dbReference>
<dbReference type="InterPro" id="IPR027798">
    <property type="entry name" value="Ub_Mut7C"/>
</dbReference>
<dbReference type="InterPro" id="IPR016155">
    <property type="entry name" value="Mopterin_synth/thiamin_S_b"/>
</dbReference>
<organism evidence="2 3">
    <name type="scientific">Natranaerobius thermophilus (strain ATCC BAA-1301 / DSM 18059 / JW/NM-WN-LF)</name>
    <dbReference type="NCBI Taxonomy" id="457570"/>
    <lineage>
        <taxon>Bacteria</taxon>
        <taxon>Bacillati</taxon>
        <taxon>Bacillota</taxon>
        <taxon>Clostridia</taxon>
        <taxon>Natranaerobiales</taxon>
        <taxon>Natranaerobiaceae</taxon>
        <taxon>Natranaerobius</taxon>
    </lineage>
</organism>
<dbReference type="eggNOG" id="COG1977">
    <property type="taxonomic scope" value="Bacteria"/>
</dbReference>
<accession>B2A7W3</accession>
<reference evidence="2 3" key="1">
    <citation type="submission" date="2008-04" db="EMBL/GenBank/DDBJ databases">
        <title>Complete sequence of chromosome of Natranaerobius thermophilus JW/NM-WN-LF.</title>
        <authorList>
            <consortium name="US DOE Joint Genome Institute"/>
            <person name="Copeland A."/>
            <person name="Lucas S."/>
            <person name="Lapidus A."/>
            <person name="Glavina del Rio T."/>
            <person name="Dalin E."/>
            <person name="Tice H."/>
            <person name="Bruce D."/>
            <person name="Goodwin L."/>
            <person name="Pitluck S."/>
            <person name="Chertkov O."/>
            <person name="Brettin T."/>
            <person name="Detter J.C."/>
            <person name="Han C."/>
            <person name="Kuske C.R."/>
            <person name="Schmutz J."/>
            <person name="Larimer F."/>
            <person name="Land M."/>
            <person name="Hauser L."/>
            <person name="Kyrpides N."/>
            <person name="Lykidis A."/>
            <person name="Mesbah N.M."/>
            <person name="Wiegel J."/>
        </authorList>
    </citation>
    <scope>NUCLEOTIDE SEQUENCE [LARGE SCALE GENOMIC DNA]</scope>
    <source>
        <strain evidence="3">ATCC BAA-1301 / DSM 18059 / JW/NM-WN-LF</strain>
    </source>
</reference>
<name>B2A7W3_NATTJ</name>
<keyword evidence="3" id="KW-1185">Reference proteome</keyword>
<dbReference type="OrthoDB" id="1729830at2"/>
<gene>
    <name evidence="2" type="ordered locus">Nther_0826</name>
</gene>
<dbReference type="RefSeq" id="WP_012447289.1">
    <property type="nucleotide sequence ID" value="NC_010718.1"/>
</dbReference>
<dbReference type="InParanoid" id="B2A7W3"/>
<evidence type="ECO:0000313" key="2">
    <source>
        <dbReference type="EMBL" id="ACB84411.1"/>
    </source>
</evidence>
<dbReference type="KEGG" id="nth:Nther_0826"/>
<sequence length="79" mass="8732">MANIEVRCYATLREYLPQGAEAGVYQYETAKHTIGEIVDELGLPREDLHLIIKNGINVDLEETVEDGDRIGFFPPIGGG</sequence>
<dbReference type="STRING" id="457570.Nther_0826"/>
<evidence type="ECO:0000313" key="3">
    <source>
        <dbReference type="Proteomes" id="UP000001683"/>
    </source>
</evidence>
<dbReference type="HOGENOM" id="CLU_114601_5_2_9"/>
<dbReference type="SUPFAM" id="SSF54285">
    <property type="entry name" value="MoaD/ThiS"/>
    <property type="match status" value="1"/>
</dbReference>
<dbReference type="Gene3D" id="3.10.20.30">
    <property type="match status" value="1"/>
</dbReference>
<dbReference type="EMBL" id="CP001034">
    <property type="protein sequence ID" value="ACB84411.1"/>
    <property type="molecule type" value="Genomic_DNA"/>
</dbReference>
<feature type="domain" description="Ubiquitin Mut7-C" evidence="1">
    <location>
        <begin position="1"/>
        <end position="74"/>
    </location>
</feature>